<evidence type="ECO:0000256" key="2">
    <source>
        <dbReference type="ARBA" id="ARBA00004514"/>
    </source>
</evidence>
<dbReference type="GO" id="GO:0045893">
    <property type="term" value="P:positive regulation of DNA-templated transcription"/>
    <property type="evidence" value="ECO:0007669"/>
    <property type="project" value="TreeGrafter"/>
</dbReference>
<evidence type="ECO:0000256" key="11">
    <source>
        <dbReference type="SAM" id="MobiDB-lite"/>
    </source>
</evidence>
<gene>
    <name evidence="12" type="ORF">PLEPLA_LOCUS10413</name>
</gene>
<name>A0A9N7U1A0_PLEPL</name>
<evidence type="ECO:0000256" key="7">
    <source>
        <dbReference type="ARBA" id="ARBA00023163"/>
    </source>
</evidence>
<dbReference type="InterPro" id="IPR029431">
    <property type="entry name" value="TP53INP"/>
</dbReference>
<evidence type="ECO:0008006" key="14">
    <source>
        <dbReference type="Google" id="ProtNLM"/>
    </source>
</evidence>
<dbReference type="PANTHER" id="PTHR31671:SF4">
    <property type="entry name" value="SI:CH211-260E23.9"/>
    <property type="match status" value="1"/>
</dbReference>
<dbReference type="GO" id="GO:0031410">
    <property type="term" value="C:cytoplasmic vesicle"/>
    <property type="evidence" value="ECO:0007669"/>
    <property type="project" value="UniProtKB-KW"/>
</dbReference>
<organism evidence="12 13">
    <name type="scientific">Pleuronectes platessa</name>
    <name type="common">European plaice</name>
    <dbReference type="NCBI Taxonomy" id="8262"/>
    <lineage>
        <taxon>Eukaryota</taxon>
        <taxon>Metazoa</taxon>
        <taxon>Chordata</taxon>
        <taxon>Craniata</taxon>
        <taxon>Vertebrata</taxon>
        <taxon>Euteleostomi</taxon>
        <taxon>Actinopterygii</taxon>
        <taxon>Neopterygii</taxon>
        <taxon>Teleostei</taxon>
        <taxon>Neoteleostei</taxon>
        <taxon>Acanthomorphata</taxon>
        <taxon>Carangaria</taxon>
        <taxon>Pleuronectiformes</taxon>
        <taxon>Pleuronectoidei</taxon>
        <taxon>Pleuronectidae</taxon>
        <taxon>Pleuronectes</taxon>
    </lineage>
</organism>
<keyword evidence="7" id="KW-0804">Transcription</keyword>
<comment type="caution">
    <text evidence="12">The sequence shown here is derived from an EMBL/GenBank/DDBJ whole genome shotgun (WGS) entry which is preliminary data.</text>
</comment>
<proteinExistence type="predicted"/>
<dbReference type="EMBL" id="CADEAL010000589">
    <property type="protein sequence ID" value="CAB1422497.1"/>
    <property type="molecule type" value="Genomic_DNA"/>
</dbReference>
<dbReference type="AlphaFoldDB" id="A0A9N7U1A0"/>
<evidence type="ECO:0000256" key="4">
    <source>
        <dbReference type="ARBA" id="ARBA00023006"/>
    </source>
</evidence>
<feature type="region of interest" description="Disordered" evidence="11">
    <location>
        <begin position="36"/>
        <end position="58"/>
    </location>
</feature>
<keyword evidence="8" id="KW-0539">Nucleus</keyword>
<accession>A0A9N7U1A0</accession>
<keyword evidence="3" id="KW-0963">Cytoplasm</keyword>
<dbReference type="GO" id="GO:0005829">
    <property type="term" value="C:cytosol"/>
    <property type="evidence" value="ECO:0007669"/>
    <property type="project" value="UniProtKB-SubCell"/>
</dbReference>
<evidence type="ECO:0000313" key="13">
    <source>
        <dbReference type="Proteomes" id="UP001153269"/>
    </source>
</evidence>
<evidence type="ECO:0000256" key="9">
    <source>
        <dbReference type="ARBA" id="ARBA00023329"/>
    </source>
</evidence>
<keyword evidence="4" id="KW-0072">Autophagy</keyword>
<dbReference type="GO" id="GO:0000045">
    <property type="term" value="P:autophagosome assembly"/>
    <property type="evidence" value="ECO:0007669"/>
    <property type="project" value="TreeGrafter"/>
</dbReference>
<protein>
    <recommendedName>
        <fullName evidence="14">Tumor protein p53-inducible nuclear protein 2</fullName>
    </recommendedName>
</protein>
<feature type="compositionally biased region" description="Acidic residues" evidence="11">
    <location>
        <begin position="140"/>
        <end position="155"/>
    </location>
</feature>
<keyword evidence="9" id="KW-0968">Cytoplasmic vesicle</keyword>
<keyword evidence="6" id="KW-0010">Activator</keyword>
<evidence type="ECO:0000256" key="10">
    <source>
        <dbReference type="ARBA" id="ARBA00034306"/>
    </source>
</evidence>
<dbReference type="GO" id="GO:0005776">
    <property type="term" value="C:autophagosome"/>
    <property type="evidence" value="ECO:0007669"/>
    <property type="project" value="UniProtKB-SubCell"/>
</dbReference>
<evidence type="ECO:0000313" key="12">
    <source>
        <dbReference type="EMBL" id="CAB1422497.1"/>
    </source>
</evidence>
<keyword evidence="5" id="KW-0805">Transcription regulation</keyword>
<evidence type="ECO:0000256" key="3">
    <source>
        <dbReference type="ARBA" id="ARBA00022490"/>
    </source>
</evidence>
<evidence type="ECO:0000256" key="6">
    <source>
        <dbReference type="ARBA" id="ARBA00023159"/>
    </source>
</evidence>
<dbReference type="Pfam" id="PF14839">
    <property type="entry name" value="DOR"/>
    <property type="match status" value="1"/>
</dbReference>
<evidence type="ECO:0000256" key="5">
    <source>
        <dbReference type="ARBA" id="ARBA00023015"/>
    </source>
</evidence>
<reference evidence="12" key="1">
    <citation type="submission" date="2020-03" db="EMBL/GenBank/DDBJ databases">
        <authorList>
            <person name="Weist P."/>
        </authorList>
    </citation>
    <scope>NUCLEOTIDE SEQUENCE</scope>
</reference>
<dbReference type="Proteomes" id="UP001153269">
    <property type="component" value="Unassembled WGS sequence"/>
</dbReference>
<feature type="region of interest" description="Disordered" evidence="11">
    <location>
        <begin position="130"/>
        <end position="159"/>
    </location>
</feature>
<dbReference type="PANTHER" id="PTHR31671">
    <property type="entry name" value="DIABETES AND OBESITY REGULATED, ISOFORM G"/>
    <property type="match status" value="1"/>
</dbReference>
<sequence>MCHSSVRVIGLRLVTQGGFSDTNKFEVKTKCEELQQSRRVSEQPVATPEHRGTPAPAERSRGIKMIGKILSHLLWNTCEDFEAADDGFEEMMEFEEGGWIFVNLPESGSLSVPEADPLENLLIEHPSMSVYQMRPRMSGEEEEEEEQGSDEDEEDTPRPVAVRQHISWRLAAWGIPLPCNIQLLAVQRARTQAERKKLGRSSLHRQNLAKMRFSPAEKRYGHFKQPFQRLCNY</sequence>
<keyword evidence="13" id="KW-1185">Reference proteome</keyword>
<dbReference type="GO" id="GO:0016604">
    <property type="term" value="C:nuclear body"/>
    <property type="evidence" value="ECO:0007669"/>
    <property type="project" value="UniProtKB-SubCell"/>
</dbReference>
<evidence type="ECO:0000256" key="1">
    <source>
        <dbReference type="ARBA" id="ARBA00004419"/>
    </source>
</evidence>
<evidence type="ECO:0000256" key="8">
    <source>
        <dbReference type="ARBA" id="ARBA00023242"/>
    </source>
</evidence>
<comment type="subcellular location">
    <subcellularLocation>
        <location evidence="2">Cytoplasm</location>
        <location evidence="2">Cytosol</location>
    </subcellularLocation>
    <subcellularLocation>
        <location evidence="1">Cytoplasmic vesicle</location>
        <location evidence="1">Autophagosome</location>
    </subcellularLocation>
    <subcellularLocation>
        <location evidence="10">Nucleus</location>
        <location evidence="10">Nuclear body</location>
    </subcellularLocation>
</comment>